<dbReference type="PANTHER" id="PTHR43031">
    <property type="entry name" value="FAD-DEPENDENT OXIDOREDUCTASE"/>
    <property type="match status" value="1"/>
</dbReference>
<dbReference type="Pfam" id="PF00581">
    <property type="entry name" value="Rhodanese"/>
    <property type="match status" value="1"/>
</dbReference>
<dbReference type="EMBL" id="CACRUT010000006">
    <property type="protein sequence ID" value="VYT81086.1"/>
    <property type="molecule type" value="Genomic_DNA"/>
</dbReference>
<dbReference type="InterPro" id="IPR050229">
    <property type="entry name" value="GlpE_sulfurtransferase"/>
</dbReference>
<organism evidence="3">
    <name type="scientific">Paraprevotella clara</name>
    <dbReference type="NCBI Taxonomy" id="454154"/>
    <lineage>
        <taxon>Bacteria</taxon>
        <taxon>Pseudomonadati</taxon>
        <taxon>Bacteroidota</taxon>
        <taxon>Bacteroidia</taxon>
        <taxon>Bacteroidales</taxon>
        <taxon>Prevotellaceae</taxon>
        <taxon>Paraprevotella</taxon>
    </lineage>
</organism>
<sequence>MKRFYILGVAMGMSAFLSSLFGCHVSDGDFRSLSVAEFKEYIADTAVVRLDVRTAGEYAEGHIAGAVNIDVLQPDFEQKSKAVLPKGKTIALYCRSGKRSKKAARILSELHYKVVELDGGYLEWTKAGQ</sequence>
<protein>
    <submittedName>
        <fullName evidence="3">Thiosulfate sulfurtransferase PspE</fullName>
        <ecNumber evidence="3">2.8.1.1</ecNumber>
    </submittedName>
</protein>
<dbReference type="CDD" id="cd00158">
    <property type="entry name" value="RHOD"/>
    <property type="match status" value="1"/>
</dbReference>
<keyword evidence="1" id="KW-0732">Signal</keyword>
<feature type="chain" id="PRO_5026784925" evidence="1">
    <location>
        <begin position="22"/>
        <end position="129"/>
    </location>
</feature>
<dbReference type="PROSITE" id="PS50206">
    <property type="entry name" value="RHODANESE_3"/>
    <property type="match status" value="1"/>
</dbReference>
<proteinExistence type="predicted"/>
<gene>
    <name evidence="3" type="primary">pspE</name>
    <name evidence="3" type="ORF">PCLFYP37_01183</name>
</gene>
<dbReference type="SMART" id="SM00450">
    <property type="entry name" value="RHOD"/>
    <property type="match status" value="1"/>
</dbReference>
<dbReference type="GO" id="GO:0004792">
    <property type="term" value="F:thiosulfate-cyanide sulfurtransferase activity"/>
    <property type="evidence" value="ECO:0007669"/>
    <property type="project" value="UniProtKB-EC"/>
</dbReference>
<dbReference type="Gene3D" id="3.40.250.10">
    <property type="entry name" value="Rhodanese-like domain"/>
    <property type="match status" value="1"/>
</dbReference>
<name>A0A6N2ZT76_9BACT</name>
<dbReference type="InterPro" id="IPR036873">
    <property type="entry name" value="Rhodanese-like_dom_sf"/>
</dbReference>
<dbReference type="PROSITE" id="PS51257">
    <property type="entry name" value="PROKAR_LIPOPROTEIN"/>
    <property type="match status" value="1"/>
</dbReference>
<keyword evidence="3" id="KW-0808">Transferase</keyword>
<feature type="domain" description="Rhodanese" evidence="2">
    <location>
        <begin position="50"/>
        <end position="126"/>
    </location>
</feature>
<dbReference type="PANTHER" id="PTHR43031:SF1">
    <property type="entry name" value="PYRIDINE NUCLEOTIDE-DISULPHIDE OXIDOREDUCTASE"/>
    <property type="match status" value="1"/>
</dbReference>
<evidence type="ECO:0000259" key="2">
    <source>
        <dbReference type="PROSITE" id="PS50206"/>
    </source>
</evidence>
<feature type="signal peptide" evidence="1">
    <location>
        <begin position="1"/>
        <end position="21"/>
    </location>
</feature>
<evidence type="ECO:0000256" key="1">
    <source>
        <dbReference type="SAM" id="SignalP"/>
    </source>
</evidence>
<dbReference type="EC" id="2.8.1.1" evidence="3"/>
<accession>A0A6N2ZT76</accession>
<reference evidence="3" key="1">
    <citation type="submission" date="2019-11" db="EMBL/GenBank/DDBJ databases">
        <authorList>
            <person name="Feng L."/>
        </authorList>
    </citation>
    <scope>NUCLEOTIDE SEQUENCE</scope>
    <source>
        <strain evidence="3">PclaraLFYP37</strain>
    </source>
</reference>
<dbReference type="AlphaFoldDB" id="A0A6N2ZT76"/>
<dbReference type="SUPFAM" id="SSF52821">
    <property type="entry name" value="Rhodanese/Cell cycle control phosphatase"/>
    <property type="match status" value="1"/>
</dbReference>
<evidence type="ECO:0000313" key="3">
    <source>
        <dbReference type="EMBL" id="VYT81086.1"/>
    </source>
</evidence>
<dbReference type="RefSeq" id="WP_302581741.1">
    <property type="nucleotide sequence ID" value="NZ_CACRUT010000006.1"/>
</dbReference>
<dbReference type="InterPro" id="IPR001763">
    <property type="entry name" value="Rhodanese-like_dom"/>
</dbReference>